<dbReference type="AlphaFoldDB" id="A0A699YUN4"/>
<protein>
    <submittedName>
        <fullName evidence="1">Uncharacterized protein</fullName>
    </submittedName>
</protein>
<comment type="caution">
    <text evidence="1">The sequence shown here is derived from an EMBL/GenBank/DDBJ whole genome shotgun (WGS) entry which is preliminary data.</text>
</comment>
<dbReference type="Proteomes" id="UP000485058">
    <property type="component" value="Unassembled WGS sequence"/>
</dbReference>
<accession>A0A699YUN4</accession>
<evidence type="ECO:0000313" key="2">
    <source>
        <dbReference type="Proteomes" id="UP000485058"/>
    </source>
</evidence>
<evidence type="ECO:0000313" key="1">
    <source>
        <dbReference type="EMBL" id="GFH10149.1"/>
    </source>
</evidence>
<sequence length="38" mass="4328">MNNQFSKQGSKFLSKSQCTTNRLELFKSEGMRESKSLG</sequence>
<dbReference type="EMBL" id="BLLF01000291">
    <property type="protein sequence ID" value="GFH10149.1"/>
    <property type="molecule type" value="Genomic_DNA"/>
</dbReference>
<name>A0A699YUN4_HAELA</name>
<gene>
    <name evidence="1" type="ORF">HaLaN_05414</name>
</gene>
<keyword evidence="2" id="KW-1185">Reference proteome</keyword>
<reference evidence="1 2" key="1">
    <citation type="submission" date="2020-02" db="EMBL/GenBank/DDBJ databases">
        <title>Draft genome sequence of Haematococcus lacustris strain NIES-144.</title>
        <authorList>
            <person name="Morimoto D."/>
            <person name="Nakagawa S."/>
            <person name="Yoshida T."/>
            <person name="Sawayama S."/>
        </authorList>
    </citation>
    <scope>NUCLEOTIDE SEQUENCE [LARGE SCALE GENOMIC DNA]</scope>
    <source>
        <strain evidence="1 2">NIES-144</strain>
    </source>
</reference>
<organism evidence="1 2">
    <name type="scientific">Haematococcus lacustris</name>
    <name type="common">Green alga</name>
    <name type="synonym">Haematococcus pluvialis</name>
    <dbReference type="NCBI Taxonomy" id="44745"/>
    <lineage>
        <taxon>Eukaryota</taxon>
        <taxon>Viridiplantae</taxon>
        <taxon>Chlorophyta</taxon>
        <taxon>core chlorophytes</taxon>
        <taxon>Chlorophyceae</taxon>
        <taxon>CS clade</taxon>
        <taxon>Chlamydomonadales</taxon>
        <taxon>Haematococcaceae</taxon>
        <taxon>Haematococcus</taxon>
    </lineage>
</organism>
<proteinExistence type="predicted"/>
<feature type="non-terminal residue" evidence="1">
    <location>
        <position position="1"/>
    </location>
</feature>